<protein>
    <submittedName>
        <fullName evidence="2">GNAT family N-acetyltransferase</fullName>
    </submittedName>
</protein>
<accession>A0ABZ2C6A5</accession>
<dbReference type="CDD" id="cd04301">
    <property type="entry name" value="NAT_SF"/>
    <property type="match status" value="1"/>
</dbReference>
<sequence>MEFITIDYWDDEVWEVWCPIYEAAFGKKNGKQKHIIRNMFLKSPCFFHIGRDHTGVQVIALTGKLPQLEVLLIDYLAVSKKRRNEGIGRTMVQYLKKWAMETGKFDGIVIEAEADDTQENEERIRFWLKCGFNKTEYIHQYKVVPEPYRAMYIKLKTEADIPKRGEDWFRHIGLFHRQSFQGAS</sequence>
<evidence type="ECO:0000313" key="3">
    <source>
        <dbReference type="Proteomes" id="UP001357223"/>
    </source>
</evidence>
<evidence type="ECO:0000259" key="1">
    <source>
        <dbReference type="PROSITE" id="PS51186"/>
    </source>
</evidence>
<dbReference type="InterPro" id="IPR016181">
    <property type="entry name" value="Acyl_CoA_acyltransferase"/>
</dbReference>
<reference evidence="2 3" key="1">
    <citation type="submission" date="2023-10" db="EMBL/GenBank/DDBJ databases">
        <title>Niallia locisalis sp.nov. isolated from a salt pond sample.</title>
        <authorList>
            <person name="Li X.-J."/>
            <person name="Dong L."/>
        </authorList>
    </citation>
    <scope>NUCLEOTIDE SEQUENCE [LARGE SCALE GENOMIC DNA]</scope>
    <source>
        <strain evidence="2 3">DSM 29761</strain>
    </source>
</reference>
<dbReference type="PROSITE" id="PS51186">
    <property type="entry name" value="GNAT"/>
    <property type="match status" value="1"/>
</dbReference>
<evidence type="ECO:0000313" key="2">
    <source>
        <dbReference type="EMBL" id="WVX78915.1"/>
    </source>
</evidence>
<gene>
    <name evidence="2" type="ORF">R4Z09_16535</name>
</gene>
<keyword evidence="3" id="KW-1185">Reference proteome</keyword>
<dbReference type="Pfam" id="PF00583">
    <property type="entry name" value="Acetyltransf_1"/>
    <property type="match status" value="1"/>
</dbReference>
<dbReference type="InterPro" id="IPR000182">
    <property type="entry name" value="GNAT_dom"/>
</dbReference>
<dbReference type="Proteomes" id="UP001357223">
    <property type="component" value="Chromosome"/>
</dbReference>
<feature type="domain" description="N-acetyltransferase" evidence="1">
    <location>
        <begin position="4"/>
        <end position="158"/>
    </location>
</feature>
<organism evidence="2 3">
    <name type="scientific">Niallia oryzisoli</name>
    <dbReference type="NCBI Taxonomy" id="1737571"/>
    <lineage>
        <taxon>Bacteria</taxon>
        <taxon>Bacillati</taxon>
        <taxon>Bacillota</taxon>
        <taxon>Bacilli</taxon>
        <taxon>Bacillales</taxon>
        <taxon>Bacillaceae</taxon>
        <taxon>Niallia</taxon>
    </lineage>
</organism>
<proteinExistence type="predicted"/>
<dbReference type="RefSeq" id="WP_338447849.1">
    <property type="nucleotide sequence ID" value="NZ_CP137640.1"/>
</dbReference>
<dbReference type="Gene3D" id="3.40.630.30">
    <property type="match status" value="1"/>
</dbReference>
<dbReference type="SUPFAM" id="SSF55729">
    <property type="entry name" value="Acyl-CoA N-acyltransferases (Nat)"/>
    <property type="match status" value="1"/>
</dbReference>
<dbReference type="EMBL" id="CP137640">
    <property type="protein sequence ID" value="WVX78915.1"/>
    <property type="molecule type" value="Genomic_DNA"/>
</dbReference>
<name>A0ABZ2C6A5_9BACI</name>